<evidence type="ECO:0000256" key="6">
    <source>
        <dbReference type="ARBA" id="ARBA00022840"/>
    </source>
</evidence>
<keyword evidence="5" id="KW-0611">Plant defense</keyword>
<reference evidence="11 12" key="1">
    <citation type="journal article" date="2021" name="Comput. Struct. Biotechnol. J.">
        <title>De novo genome assembly of the potent medicinal plant Rehmannia glutinosa using nanopore technology.</title>
        <authorList>
            <person name="Ma L."/>
            <person name="Dong C."/>
            <person name="Song C."/>
            <person name="Wang X."/>
            <person name="Zheng X."/>
            <person name="Niu Y."/>
            <person name="Chen S."/>
            <person name="Feng W."/>
        </authorList>
    </citation>
    <scope>NUCLEOTIDE SEQUENCE [LARGE SCALE GENOMIC DNA]</scope>
    <source>
        <strain evidence="11">DH-2019</strain>
    </source>
</reference>
<dbReference type="InterPro" id="IPR041118">
    <property type="entry name" value="Rx_N"/>
</dbReference>
<dbReference type="PRINTS" id="PR00364">
    <property type="entry name" value="DISEASERSIST"/>
</dbReference>
<evidence type="ECO:0000256" key="4">
    <source>
        <dbReference type="ARBA" id="ARBA00022741"/>
    </source>
</evidence>
<evidence type="ECO:0000259" key="8">
    <source>
        <dbReference type="Pfam" id="PF18052"/>
    </source>
</evidence>
<name>A0ABR0UR72_REHGL</name>
<comment type="caution">
    <text evidence="11">The sequence shown here is derived from an EMBL/GenBank/DDBJ whole genome shotgun (WGS) entry which is preliminary data.</text>
</comment>
<proteinExistence type="inferred from homology"/>
<keyword evidence="4" id="KW-0547">Nucleotide-binding</keyword>
<dbReference type="Gene3D" id="1.10.8.430">
    <property type="entry name" value="Helical domain of apoptotic protease-activating factors"/>
    <property type="match status" value="1"/>
</dbReference>
<evidence type="ECO:0000256" key="5">
    <source>
        <dbReference type="ARBA" id="ARBA00022821"/>
    </source>
</evidence>
<dbReference type="InterPro" id="IPR032675">
    <property type="entry name" value="LRR_dom_sf"/>
</dbReference>
<gene>
    <name evidence="11" type="ORF">DH2020_041166</name>
</gene>
<sequence>MADAIVSIALQRMAAIIEKQIREEIILVRGVKKEVSYLTSELKAIRNVLDDAERRGYKEKSIQHWLKKLEDTSHDIDDVLDEWNFAILKLQIEGSNNSVVPRQTVCSFIPFSCFGFKEVATRHDIAKKIKGLKERLDRIVTEKDQYDFIVGQPVRESDRVRSTSSLDVSEIHGREADKQSLVRKLVIEDVGQEELNPRVISIVGTGGIGKTTLAQLVYNDDTVIDNFKLRIWICVSDVFDEVRIAKGIVEIVKGSSPNLNELEPLLKCVTDLISGEKFLLVMDDVWTEDYKKWETLKNCLKFGAQGSKILVTTRSERVARMMGSSEIYHLGQLSDVDCWLLMRHVAFFGRSEEDCEELQDICKNIANKCKGLPLAAKVLGSLLRFKDTVEEWRNVLDSEIWELEEAEVELFPHLLLSYNELSPTMKRCFSYCAIFPKDTKIDIEKLIRMWMAQGYLSSNGSEGDLELKGKKYFNNLRMRSFFVEYNGETCKMHDIVHDFAQFLRKTKSYDVQVPDSSLEARKKGLSEANDPSLVSQVKVYRSLFSQKGLLPPSNLFDSTKWFRVLSLCECGFEEIPTYIENLIHLRYLDLTGNSLMIQVPQTICKLYNLETLYLRRCELKEIPAEIGNLIHLRHLDLYSNNQLKELPETICDLHDLLNLRYCILLPEGIHRLKNLRHLPNDYTESLHHIPQGLEQLTRPDIEAIPCGKDRSKLGYLKKLDQLNGSLELQIRLHDEEDALSKPRMPS</sequence>
<keyword evidence="2" id="KW-0433">Leucine-rich repeat</keyword>
<evidence type="ECO:0000313" key="12">
    <source>
        <dbReference type="Proteomes" id="UP001318860"/>
    </source>
</evidence>
<dbReference type="Gene3D" id="1.20.5.4130">
    <property type="match status" value="1"/>
</dbReference>
<dbReference type="CDD" id="cd14798">
    <property type="entry name" value="RX-CC_like"/>
    <property type="match status" value="1"/>
</dbReference>
<dbReference type="InterPro" id="IPR003591">
    <property type="entry name" value="Leu-rich_rpt_typical-subtyp"/>
</dbReference>
<accession>A0ABR0UR72</accession>
<evidence type="ECO:0000259" key="7">
    <source>
        <dbReference type="Pfam" id="PF00931"/>
    </source>
</evidence>
<evidence type="ECO:0000313" key="11">
    <source>
        <dbReference type="EMBL" id="KAK6125102.1"/>
    </source>
</evidence>
<dbReference type="InterPro" id="IPR055414">
    <property type="entry name" value="LRR_R13L4/SHOC2-like"/>
</dbReference>
<dbReference type="Pfam" id="PF00560">
    <property type="entry name" value="LRR_1"/>
    <property type="match status" value="1"/>
</dbReference>
<dbReference type="Pfam" id="PF23559">
    <property type="entry name" value="WHD_DRP"/>
    <property type="match status" value="1"/>
</dbReference>
<organism evidence="11 12">
    <name type="scientific">Rehmannia glutinosa</name>
    <name type="common">Chinese foxglove</name>
    <dbReference type="NCBI Taxonomy" id="99300"/>
    <lineage>
        <taxon>Eukaryota</taxon>
        <taxon>Viridiplantae</taxon>
        <taxon>Streptophyta</taxon>
        <taxon>Embryophyta</taxon>
        <taxon>Tracheophyta</taxon>
        <taxon>Spermatophyta</taxon>
        <taxon>Magnoliopsida</taxon>
        <taxon>eudicotyledons</taxon>
        <taxon>Gunneridae</taxon>
        <taxon>Pentapetalae</taxon>
        <taxon>asterids</taxon>
        <taxon>lamiids</taxon>
        <taxon>Lamiales</taxon>
        <taxon>Orobanchaceae</taxon>
        <taxon>Rehmannieae</taxon>
        <taxon>Rehmannia</taxon>
    </lineage>
</organism>
<dbReference type="InterPro" id="IPR002182">
    <property type="entry name" value="NB-ARC"/>
</dbReference>
<dbReference type="InterPro" id="IPR042197">
    <property type="entry name" value="Apaf_helical"/>
</dbReference>
<feature type="domain" description="NB-ARC" evidence="7">
    <location>
        <begin position="193"/>
        <end position="348"/>
    </location>
</feature>
<dbReference type="Gene3D" id="3.40.50.300">
    <property type="entry name" value="P-loop containing nucleotide triphosphate hydrolases"/>
    <property type="match status" value="1"/>
</dbReference>
<evidence type="ECO:0000256" key="1">
    <source>
        <dbReference type="ARBA" id="ARBA00008894"/>
    </source>
</evidence>
<dbReference type="Gene3D" id="3.80.10.10">
    <property type="entry name" value="Ribonuclease Inhibitor"/>
    <property type="match status" value="1"/>
</dbReference>
<evidence type="ECO:0000256" key="3">
    <source>
        <dbReference type="ARBA" id="ARBA00022737"/>
    </source>
</evidence>
<keyword evidence="6" id="KW-0067">ATP-binding</keyword>
<dbReference type="SUPFAM" id="SSF52540">
    <property type="entry name" value="P-loop containing nucleoside triphosphate hydrolases"/>
    <property type="match status" value="1"/>
</dbReference>
<keyword evidence="3" id="KW-0677">Repeat</keyword>
<dbReference type="InterPro" id="IPR027417">
    <property type="entry name" value="P-loop_NTPase"/>
</dbReference>
<dbReference type="SMART" id="SM00369">
    <property type="entry name" value="LRR_TYP"/>
    <property type="match status" value="3"/>
</dbReference>
<dbReference type="EMBL" id="JABTTQ020002271">
    <property type="protein sequence ID" value="KAK6125102.1"/>
    <property type="molecule type" value="Genomic_DNA"/>
</dbReference>
<feature type="domain" description="Disease resistance R13L4/SHOC-2-like LRR" evidence="10">
    <location>
        <begin position="556"/>
        <end position="629"/>
    </location>
</feature>
<evidence type="ECO:0000259" key="10">
    <source>
        <dbReference type="Pfam" id="PF23598"/>
    </source>
</evidence>
<dbReference type="InterPro" id="IPR038005">
    <property type="entry name" value="RX-like_CC"/>
</dbReference>
<dbReference type="Pfam" id="PF23598">
    <property type="entry name" value="LRR_14"/>
    <property type="match status" value="1"/>
</dbReference>
<comment type="similarity">
    <text evidence="1">Belongs to the disease resistance NB-LRR family.</text>
</comment>
<protein>
    <submittedName>
        <fullName evidence="11">Uncharacterized protein</fullName>
    </submittedName>
</protein>
<dbReference type="SUPFAM" id="SSF52058">
    <property type="entry name" value="L domain-like"/>
    <property type="match status" value="1"/>
</dbReference>
<feature type="domain" description="Disease resistance protein winged helix" evidence="9">
    <location>
        <begin position="434"/>
        <end position="500"/>
    </location>
</feature>
<dbReference type="Proteomes" id="UP001318860">
    <property type="component" value="Unassembled WGS sequence"/>
</dbReference>
<feature type="domain" description="Disease resistance N-terminal" evidence="8">
    <location>
        <begin position="5"/>
        <end position="93"/>
    </location>
</feature>
<dbReference type="Pfam" id="PF00931">
    <property type="entry name" value="NB-ARC"/>
    <property type="match status" value="1"/>
</dbReference>
<dbReference type="PANTHER" id="PTHR36766">
    <property type="entry name" value="PLANT BROAD-SPECTRUM MILDEW RESISTANCE PROTEIN RPW8"/>
    <property type="match status" value="1"/>
</dbReference>
<dbReference type="Gene3D" id="1.10.10.10">
    <property type="entry name" value="Winged helix-like DNA-binding domain superfamily/Winged helix DNA-binding domain"/>
    <property type="match status" value="1"/>
</dbReference>
<dbReference type="PANTHER" id="PTHR36766:SF45">
    <property type="entry name" value="NB-ARC DOMAIN-CONTAINING PROTEIN"/>
    <property type="match status" value="1"/>
</dbReference>
<dbReference type="Pfam" id="PF18052">
    <property type="entry name" value="Rx_N"/>
    <property type="match status" value="1"/>
</dbReference>
<dbReference type="InterPro" id="IPR036388">
    <property type="entry name" value="WH-like_DNA-bd_sf"/>
</dbReference>
<evidence type="ECO:0000259" key="9">
    <source>
        <dbReference type="Pfam" id="PF23559"/>
    </source>
</evidence>
<dbReference type="InterPro" id="IPR001611">
    <property type="entry name" value="Leu-rich_rpt"/>
</dbReference>
<evidence type="ECO:0000256" key="2">
    <source>
        <dbReference type="ARBA" id="ARBA00022614"/>
    </source>
</evidence>
<dbReference type="InterPro" id="IPR058922">
    <property type="entry name" value="WHD_DRP"/>
</dbReference>
<keyword evidence="12" id="KW-1185">Reference proteome</keyword>